<sequence length="313" mass="34117">MNTKQIFTCALDMGKAADPRGKAGVARWLKIMKRNWDDATPARKKELDAERLTNPYMDSRIHFDSGKKVTKALVGIDIGSAEMLLADTLGADLVISHHPHGNGLAQLDEVMHLQADLLHATADVPINVAEAIIRTRSQEIARKLSPLNHHQSVDTARLLNISLISMHTPADNIVWKHVHDLLTKTKPDTVGDVVDALKKIPEYQEGLRRGEGPTIFAGERTNRAGKVVASEFTGGTEPGKELYLHLARAGVGTVVGMHVAEDARVQAQKHHINIVIAGHMSSDSLGMNPILDAIESKGIEIIPCSGLIRVKRT</sequence>
<evidence type="ECO:0000313" key="2">
    <source>
        <dbReference type="Proteomes" id="UP000231162"/>
    </source>
</evidence>
<dbReference type="Proteomes" id="UP000231162">
    <property type="component" value="Unassembled WGS sequence"/>
</dbReference>
<gene>
    <name evidence="1" type="ORF">COT79_00985</name>
</gene>
<name>A0A2M6RB11_9BACT</name>
<reference evidence="2" key="1">
    <citation type="submission" date="2017-09" db="EMBL/GenBank/DDBJ databases">
        <title>Depth-based differentiation of microbial function through sediment-hosted aquifers and enrichment of novel symbionts in the deep terrestrial subsurface.</title>
        <authorList>
            <person name="Probst A.J."/>
            <person name="Ladd B."/>
            <person name="Jarett J.K."/>
            <person name="Geller-Mcgrath D.E."/>
            <person name="Sieber C.M.K."/>
            <person name="Emerson J.B."/>
            <person name="Anantharaman K."/>
            <person name="Thomas B.C."/>
            <person name="Malmstrom R."/>
            <person name="Stieglmeier M."/>
            <person name="Klingl A."/>
            <person name="Woyke T."/>
            <person name="Ryan C.M."/>
            <person name="Banfield J.F."/>
        </authorList>
    </citation>
    <scope>NUCLEOTIDE SEQUENCE [LARGE SCALE GENOMIC DNA]</scope>
</reference>
<comment type="caution">
    <text evidence="1">The sequence shown here is derived from an EMBL/GenBank/DDBJ whole genome shotgun (WGS) entry which is preliminary data.</text>
</comment>
<proteinExistence type="predicted"/>
<dbReference type="AlphaFoldDB" id="A0A2M6RB11"/>
<evidence type="ECO:0000313" key="1">
    <source>
        <dbReference type="EMBL" id="PIS07131.1"/>
    </source>
</evidence>
<dbReference type="InterPro" id="IPR036069">
    <property type="entry name" value="DUF34/NIF3_sf"/>
</dbReference>
<organism evidence="1 2">
    <name type="scientific">Candidatus Berkelbacteria bacterium CG10_big_fil_rev_8_21_14_0_10_43_14</name>
    <dbReference type="NCBI Taxonomy" id="1974515"/>
    <lineage>
        <taxon>Bacteria</taxon>
        <taxon>Candidatus Berkelbacteria</taxon>
    </lineage>
</organism>
<dbReference type="EMBL" id="PEZX01000015">
    <property type="protein sequence ID" value="PIS07131.1"/>
    <property type="molecule type" value="Genomic_DNA"/>
</dbReference>
<dbReference type="SUPFAM" id="SSF102705">
    <property type="entry name" value="NIF3 (NGG1p interacting factor 3)-like"/>
    <property type="match status" value="1"/>
</dbReference>
<protein>
    <submittedName>
        <fullName evidence="1">NGG1p interacting factor NIF3</fullName>
    </submittedName>
</protein>
<accession>A0A2M6RB11</accession>